<evidence type="ECO:0000256" key="6">
    <source>
        <dbReference type="ARBA" id="ARBA00023180"/>
    </source>
</evidence>
<name>A0A8H5WZG8_FUSCI</name>
<evidence type="ECO:0000259" key="11">
    <source>
        <dbReference type="PROSITE" id="PS50850"/>
    </source>
</evidence>
<feature type="transmembrane region" description="Helical" evidence="9">
    <location>
        <begin position="877"/>
        <end position="897"/>
    </location>
</feature>
<feature type="transmembrane region" description="Helical" evidence="9">
    <location>
        <begin position="847"/>
        <end position="865"/>
    </location>
</feature>
<dbReference type="PROSITE" id="PS00463">
    <property type="entry name" value="ZN2_CY6_FUNGAL_1"/>
    <property type="match status" value="1"/>
</dbReference>
<dbReference type="FunFam" id="1.20.1250.20:FF:000013">
    <property type="entry name" value="MFS general substrate transporter"/>
    <property type="match status" value="1"/>
</dbReference>
<evidence type="ECO:0000256" key="7">
    <source>
        <dbReference type="ARBA" id="ARBA00023242"/>
    </source>
</evidence>
<feature type="transmembrane region" description="Helical" evidence="9">
    <location>
        <begin position="1133"/>
        <end position="1154"/>
    </location>
</feature>
<keyword evidence="13" id="KW-1185">Reference proteome</keyword>
<dbReference type="GO" id="GO:0000981">
    <property type="term" value="F:DNA-binding transcription factor activity, RNA polymerase II-specific"/>
    <property type="evidence" value="ECO:0007669"/>
    <property type="project" value="InterPro"/>
</dbReference>
<dbReference type="GO" id="GO:0005634">
    <property type="term" value="C:nucleus"/>
    <property type="evidence" value="ECO:0007669"/>
    <property type="project" value="TreeGrafter"/>
</dbReference>
<dbReference type="InterPro" id="IPR036864">
    <property type="entry name" value="Zn2-C6_fun-type_DNA-bd_sf"/>
</dbReference>
<dbReference type="GO" id="GO:0022857">
    <property type="term" value="F:transmembrane transporter activity"/>
    <property type="evidence" value="ECO:0007669"/>
    <property type="project" value="InterPro"/>
</dbReference>
<organism evidence="12 13">
    <name type="scientific">Fusarium circinatum</name>
    <name type="common">Pitch canker fungus</name>
    <name type="synonym">Gibberella circinata</name>
    <dbReference type="NCBI Taxonomy" id="48490"/>
    <lineage>
        <taxon>Eukaryota</taxon>
        <taxon>Fungi</taxon>
        <taxon>Dikarya</taxon>
        <taxon>Ascomycota</taxon>
        <taxon>Pezizomycotina</taxon>
        <taxon>Sordariomycetes</taxon>
        <taxon>Hypocreomycetidae</taxon>
        <taxon>Hypocreales</taxon>
        <taxon>Nectriaceae</taxon>
        <taxon>Fusarium</taxon>
        <taxon>Fusarium fujikuroi species complex</taxon>
    </lineage>
</organism>
<feature type="domain" description="Major facilitator superfamily (MFS) profile" evidence="11">
    <location>
        <begin position="781"/>
        <end position="1192"/>
    </location>
</feature>
<evidence type="ECO:0000259" key="10">
    <source>
        <dbReference type="PROSITE" id="PS50048"/>
    </source>
</evidence>
<dbReference type="PROSITE" id="PS50048">
    <property type="entry name" value="ZN2_CY6_FUNGAL_2"/>
    <property type="match status" value="1"/>
</dbReference>
<dbReference type="InterPro" id="IPR011701">
    <property type="entry name" value="MFS"/>
</dbReference>
<dbReference type="PANTHER" id="PTHR31644">
    <property type="entry name" value="TRANSCRIPTIONAL ACTIVATOR ARO80-RELATED"/>
    <property type="match status" value="1"/>
</dbReference>
<dbReference type="FunFam" id="1.20.1250.20:FF:000057">
    <property type="entry name" value="MFS general substrate transporter"/>
    <property type="match status" value="1"/>
</dbReference>
<dbReference type="CDD" id="cd12148">
    <property type="entry name" value="fungal_TF_MHR"/>
    <property type="match status" value="1"/>
</dbReference>
<dbReference type="SMART" id="SM00066">
    <property type="entry name" value="GAL4"/>
    <property type="match status" value="1"/>
</dbReference>
<feature type="region of interest" description="Disordered" evidence="8">
    <location>
        <begin position="129"/>
        <end position="150"/>
    </location>
</feature>
<keyword evidence="4 9" id="KW-1133">Transmembrane helix</keyword>
<dbReference type="GO" id="GO:0008270">
    <property type="term" value="F:zinc ion binding"/>
    <property type="evidence" value="ECO:0007669"/>
    <property type="project" value="InterPro"/>
</dbReference>
<dbReference type="InterPro" id="IPR036259">
    <property type="entry name" value="MFS_trans_sf"/>
</dbReference>
<dbReference type="PANTHER" id="PTHR31644:SF3">
    <property type="entry name" value="ZN(II)2CYS6 TRANSCRIPTION FACTOR (EUROFUNG)"/>
    <property type="match status" value="1"/>
</dbReference>
<feature type="transmembrane region" description="Helical" evidence="9">
    <location>
        <begin position="941"/>
        <end position="962"/>
    </location>
</feature>
<keyword evidence="3 9" id="KW-0812">Transmembrane</keyword>
<reference evidence="13" key="1">
    <citation type="journal article" date="2020" name="BMC Genomics">
        <title>Correction to: Identification and distribution of gene clusters required for synthesis of sphingolipid metabolism inhibitors in diverse species of the filamentous fungus Fusarium.</title>
        <authorList>
            <person name="Kim H.S."/>
            <person name="Lohmar J.M."/>
            <person name="Busman M."/>
            <person name="Brown D.W."/>
            <person name="Naumann T.A."/>
            <person name="Divon H.H."/>
            <person name="Lysoe E."/>
            <person name="Uhlig S."/>
            <person name="Proctor R.H."/>
        </authorList>
    </citation>
    <scope>NUCLEOTIDE SEQUENCE [LARGE SCALE GENOMIC DNA]</scope>
    <source>
        <strain evidence="13">NRRL 25331</strain>
    </source>
</reference>
<feature type="transmembrane region" description="Helical" evidence="9">
    <location>
        <begin position="1100"/>
        <end position="1121"/>
    </location>
</feature>
<dbReference type="Proteomes" id="UP000572754">
    <property type="component" value="Unassembled WGS sequence"/>
</dbReference>
<dbReference type="SUPFAM" id="SSF57701">
    <property type="entry name" value="Zn2/Cys6 DNA-binding domain"/>
    <property type="match status" value="1"/>
</dbReference>
<evidence type="ECO:0000313" key="13">
    <source>
        <dbReference type="Proteomes" id="UP000572754"/>
    </source>
</evidence>
<comment type="subcellular location">
    <subcellularLocation>
        <location evidence="1">Membrane</location>
        <topology evidence="1">Multi-pass membrane protein</topology>
    </subcellularLocation>
</comment>
<feature type="compositionally biased region" description="Polar residues" evidence="8">
    <location>
        <begin position="135"/>
        <end position="147"/>
    </location>
</feature>
<evidence type="ECO:0000256" key="5">
    <source>
        <dbReference type="ARBA" id="ARBA00023136"/>
    </source>
</evidence>
<dbReference type="SUPFAM" id="SSF103473">
    <property type="entry name" value="MFS general substrate transporter"/>
    <property type="match status" value="1"/>
</dbReference>
<evidence type="ECO:0000256" key="9">
    <source>
        <dbReference type="SAM" id="Phobius"/>
    </source>
</evidence>
<comment type="caution">
    <text evidence="12">The sequence shown here is derived from an EMBL/GenBank/DDBJ whole genome shotgun (WGS) entry which is preliminary data.</text>
</comment>
<dbReference type="GO" id="GO:0009074">
    <property type="term" value="P:aromatic amino acid family catabolic process"/>
    <property type="evidence" value="ECO:0007669"/>
    <property type="project" value="TreeGrafter"/>
</dbReference>
<dbReference type="CDD" id="cd00067">
    <property type="entry name" value="GAL4"/>
    <property type="match status" value="1"/>
</dbReference>
<keyword evidence="6" id="KW-0325">Glycoprotein</keyword>
<keyword evidence="5 9" id="KW-0472">Membrane</keyword>
<evidence type="ECO:0000256" key="8">
    <source>
        <dbReference type="SAM" id="MobiDB-lite"/>
    </source>
</evidence>
<protein>
    <submittedName>
        <fullName evidence="12">ARO80-positive transcription regulator of ARO9 ARO10</fullName>
    </submittedName>
</protein>
<accession>A0A8H5WZG8</accession>
<dbReference type="InterPro" id="IPR020846">
    <property type="entry name" value="MFS_dom"/>
</dbReference>
<proteinExistence type="predicted"/>
<sequence length="1207" mass="134090">MHSPDHPSSTRQFKRSYVACVSCRARKSRCIIKDNPPCAKCAREHRECRFDRRPRAPKHREAPKWTRGNVDAAPATQPVQVANHSPSEDLGFNSSPNNTNHPLYNRVQSTIVTGTNDALDFLSSAAGQHGIAGSAPSQDHQSASNVRNDGPKVISGGSNGVGFTITALSEPDDACLDMWDKCRFVRQGWFTAQEAVTYIDLFFDKLAPLSPVVLDQFRSHASHEHLVYREAMLCCTLLMISSRFFTLPGAGGTSRSHYVHQRLWSHCEVLIRRIVLGQEKTSTSQTRTIGTIESLILISDWHPRALHLPPETDGWDGLLVTPGYDRVNRKHINNEVPLIRWREDVFEPAKRANRMSWMLLGMANNLGYELGIFSSQTGDVGHPVHAEVFRGRRAQKLLYNYLTQTATRLGYPSVFPESISVIASRLPMPDASEPVDQSWISYMDLSLELTQLSRTASSMFFHSAAHLQTQVLGDHYVDLLEHFSLSLSKWQEKFNSMSQDIASPLKDTLLVEFHHTKACTGAISIQAVVARASSAGFTAATTNSDEALSAFITPKDAKFLQEVISDTKKVLHIATLSGFRDHLPFAPARVKISVISSSVFLLKALSVGSIHTDVNDALYTLDQCTSTLKQCPADDMEFALRYADLIEKHTAQFRAHLTQSRGLSSGHRSGRVSIARNVVQGETSIDGSNSFLSSLDSQQLGDDGAMMNFDMGDTDQVAATTLRLNLAHRAAIRALDVKEKGHSDHLEKHDAHIFSAVDETDTHRKIDPAEIKLVKKLDWIILPVLWIMYWFNYLDRNAITVARLDGLEKELNLTSTEYQTCVSILFVGYILGQIPSNMLMTRIRPSLYMSGAMALWAVVSTLTAICHDFKGLVLTRFFLGVTESPFYPGALYVLSIFYTKKEIATRISILFTANICGTAFAGLIAIGVFEMSGVAGLAGWRWLFILQGIITFVISLASAFVLPDEPSNTRWLIEEERFLAHERIAADTVQIRTNTTTFAGLIDACKDPRLWVLVFMQHFHMAASNFKNFFPTIVGTLGFDRNTTLALTCPPYIVSGIVCIAWAANSGRMNERTWHITLAKVMAVLGFILACTVHNTGARYFAMCVFASGVYACNSVILGWVASTCGQTREKKAISLALANTVATLGPIYTPYLWPSSDEPMYPVAMSSSAAFSAASAVLAWVLRWMLIRENRKIRASNHEERLFYAY</sequence>
<evidence type="ECO:0000256" key="4">
    <source>
        <dbReference type="ARBA" id="ARBA00022989"/>
    </source>
</evidence>
<feature type="transmembrane region" description="Helical" evidence="9">
    <location>
        <begin position="1074"/>
        <end position="1094"/>
    </location>
</feature>
<dbReference type="AlphaFoldDB" id="A0A8H5WZG8"/>
<feature type="transmembrane region" description="Helical" evidence="9">
    <location>
        <begin position="777"/>
        <end position="794"/>
    </location>
</feature>
<evidence type="ECO:0000256" key="1">
    <source>
        <dbReference type="ARBA" id="ARBA00004141"/>
    </source>
</evidence>
<feature type="transmembrane region" description="Helical" evidence="9">
    <location>
        <begin position="1160"/>
        <end position="1183"/>
    </location>
</feature>
<dbReference type="GO" id="GO:0045944">
    <property type="term" value="P:positive regulation of transcription by RNA polymerase II"/>
    <property type="evidence" value="ECO:0007669"/>
    <property type="project" value="TreeGrafter"/>
</dbReference>
<dbReference type="Gene3D" id="1.20.1250.20">
    <property type="entry name" value="MFS general substrate transporter like domains"/>
    <property type="match status" value="2"/>
</dbReference>
<gene>
    <name evidence="12" type="ORF">FCIRC_6995</name>
</gene>
<reference evidence="12 13" key="2">
    <citation type="submission" date="2020-05" db="EMBL/GenBank/DDBJ databases">
        <title>Identification and distribution of gene clusters putatively required for synthesis of sphingolipid metabolism inhibitors in phylogenetically diverse species of the filamentous fungus Fusarium.</title>
        <authorList>
            <person name="Kim H.-S."/>
            <person name="Busman M."/>
            <person name="Brown D.W."/>
            <person name="Divon H."/>
            <person name="Uhlig S."/>
            <person name="Proctor R.H."/>
        </authorList>
    </citation>
    <scope>NUCLEOTIDE SEQUENCE [LARGE SCALE GENOMIC DNA]</scope>
    <source>
        <strain evidence="12 13">NRRL 25331</strain>
    </source>
</reference>
<dbReference type="PROSITE" id="PS50850">
    <property type="entry name" value="MFS"/>
    <property type="match status" value="1"/>
</dbReference>
<dbReference type="EMBL" id="JAAQPE010000233">
    <property type="protein sequence ID" value="KAF5676700.1"/>
    <property type="molecule type" value="Genomic_DNA"/>
</dbReference>
<evidence type="ECO:0000256" key="3">
    <source>
        <dbReference type="ARBA" id="ARBA00022692"/>
    </source>
</evidence>
<dbReference type="Pfam" id="PF07690">
    <property type="entry name" value="MFS_1"/>
    <property type="match status" value="1"/>
</dbReference>
<dbReference type="GO" id="GO:0016020">
    <property type="term" value="C:membrane"/>
    <property type="evidence" value="ECO:0007669"/>
    <property type="project" value="UniProtKB-SubCell"/>
</dbReference>
<evidence type="ECO:0000256" key="2">
    <source>
        <dbReference type="ARBA" id="ARBA00022448"/>
    </source>
</evidence>
<feature type="transmembrane region" description="Helical" evidence="9">
    <location>
        <begin position="909"/>
        <end position="929"/>
    </location>
</feature>
<keyword evidence="2" id="KW-0813">Transport</keyword>
<dbReference type="InterPro" id="IPR052780">
    <property type="entry name" value="AAA_Catabolism_Regulators"/>
</dbReference>
<feature type="domain" description="Zn(2)-C6 fungal-type" evidence="10">
    <location>
        <begin position="19"/>
        <end position="50"/>
    </location>
</feature>
<evidence type="ECO:0000313" key="12">
    <source>
        <dbReference type="EMBL" id="KAF5676700.1"/>
    </source>
</evidence>
<keyword evidence="7" id="KW-0539">Nucleus</keyword>
<dbReference type="InterPro" id="IPR001138">
    <property type="entry name" value="Zn2Cys6_DnaBD"/>
</dbReference>
<dbReference type="Gene3D" id="4.10.240.10">
    <property type="entry name" value="Zn(2)-C6 fungal-type DNA-binding domain"/>
    <property type="match status" value="1"/>
</dbReference>